<name>A0AAV8TMG7_9ROSI</name>
<dbReference type="EMBL" id="JAIWQS010000004">
    <property type="protein sequence ID" value="KAJ8767299.1"/>
    <property type="molecule type" value="Genomic_DNA"/>
</dbReference>
<sequence>MKGQVRRKTWKIDCQIPICHITNESPMKLDHRTNSLTNNFGCTSNGIASYRQEFLTKSVQIVTMMHLDVNQVKQLNYKCKTENEYHRGGNDERERGLNAAGRVGRESGLNELSLQLKAGGSGGLEVAGVLLCGPLIAGVPPLLSKFYQRLKITWSPSKKTQIVILVSSCRNLSFVLLLVDEFKESWIFDDVLSNVNNSLLDLVASWSDPLPKEQGFLSQALQIVESK</sequence>
<reference evidence="1 2" key="1">
    <citation type="submission" date="2021-09" db="EMBL/GenBank/DDBJ databases">
        <title>Genomic insights and catalytic innovation underlie evolution of tropane alkaloids biosynthesis.</title>
        <authorList>
            <person name="Wang Y.-J."/>
            <person name="Tian T."/>
            <person name="Huang J.-P."/>
            <person name="Huang S.-X."/>
        </authorList>
    </citation>
    <scope>NUCLEOTIDE SEQUENCE [LARGE SCALE GENOMIC DNA]</scope>
    <source>
        <strain evidence="1">KIB-2018</strain>
        <tissue evidence="1">Leaf</tissue>
    </source>
</reference>
<evidence type="ECO:0000313" key="1">
    <source>
        <dbReference type="EMBL" id="KAJ8767299.1"/>
    </source>
</evidence>
<dbReference type="AlphaFoldDB" id="A0AAV8TMG7"/>
<proteinExistence type="predicted"/>
<organism evidence="1 2">
    <name type="scientific">Erythroxylum novogranatense</name>
    <dbReference type="NCBI Taxonomy" id="1862640"/>
    <lineage>
        <taxon>Eukaryota</taxon>
        <taxon>Viridiplantae</taxon>
        <taxon>Streptophyta</taxon>
        <taxon>Embryophyta</taxon>
        <taxon>Tracheophyta</taxon>
        <taxon>Spermatophyta</taxon>
        <taxon>Magnoliopsida</taxon>
        <taxon>eudicotyledons</taxon>
        <taxon>Gunneridae</taxon>
        <taxon>Pentapetalae</taxon>
        <taxon>rosids</taxon>
        <taxon>fabids</taxon>
        <taxon>Malpighiales</taxon>
        <taxon>Erythroxylaceae</taxon>
        <taxon>Erythroxylum</taxon>
    </lineage>
</organism>
<comment type="caution">
    <text evidence="1">The sequence shown here is derived from an EMBL/GenBank/DDBJ whole genome shotgun (WGS) entry which is preliminary data.</text>
</comment>
<evidence type="ECO:0000313" key="2">
    <source>
        <dbReference type="Proteomes" id="UP001159364"/>
    </source>
</evidence>
<gene>
    <name evidence="1" type="ORF">K2173_017343</name>
</gene>
<accession>A0AAV8TMG7</accession>
<keyword evidence="2" id="KW-1185">Reference proteome</keyword>
<protein>
    <submittedName>
        <fullName evidence="1">Uncharacterized protein</fullName>
    </submittedName>
</protein>
<dbReference type="Proteomes" id="UP001159364">
    <property type="component" value="Linkage Group LG04"/>
</dbReference>